<dbReference type="InParanoid" id="Q2HB22"/>
<dbReference type="EMBL" id="CH408030">
    <property type="protein sequence ID" value="EAQ90647.1"/>
    <property type="molecule type" value="Genomic_DNA"/>
</dbReference>
<dbReference type="HOGENOM" id="CLU_1669180_0_0_1"/>
<evidence type="ECO:0000313" key="2">
    <source>
        <dbReference type="EMBL" id="EAQ90647.1"/>
    </source>
</evidence>
<keyword evidence="3" id="KW-1185">Reference proteome</keyword>
<dbReference type="VEuPathDB" id="FungiDB:CHGG_02582"/>
<dbReference type="Proteomes" id="UP000001056">
    <property type="component" value="Unassembled WGS sequence"/>
</dbReference>
<feature type="compositionally biased region" description="Low complexity" evidence="1">
    <location>
        <begin position="12"/>
        <end position="31"/>
    </location>
</feature>
<evidence type="ECO:0000256" key="1">
    <source>
        <dbReference type="SAM" id="MobiDB-lite"/>
    </source>
</evidence>
<proteinExistence type="predicted"/>
<name>Q2HB22_CHAGB</name>
<evidence type="ECO:0000313" key="3">
    <source>
        <dbReference type="Proteomes" id="UP000001056"/>
    </source>
</evidence>
<reference evidence="3" key="1">
    <citation type="journal article" date="2015" name="Genome Announc.">
        <title>Draft genome sequence of the cellulolytic fungus Chaetomium globosum.</title>
        <authorList>
            <person name="Cuomo C.A."/>
            <person name="Untereiner W.A."/>
            <person name="Ma L.-J."/>
            <person name="Grabherr M."/>
            <person name="Birren B.W."/>
        </authorList>
    </citation>
    <scope>NUCLEOTIDE SEQUENCE [LARGE SCALE GENOMIC DNA]</scope>
    <source>
        <strain evidence="3">ATCC 6205 / CBS 148.51 / DSM 1962 / NBRC 6347 / NRRL 1970</strain>
    </source>
</reference>
<dbReference type="RefSeq" id="XP_001229098.1">
    <property type="nucleotide sequence ID" value="XM_001229097.1"/>
</dbReference>
<feature type="region of interest" description="Disordered" evidence="1">
    <location>
        <begin position="1"/>
        <end position="31"/>
    </location>
</feature>
<dbReference type="AlphaFoldDB" id="Q2HB22"/>
<gene>
    <name evidence="2" type="ORF">CHGG_02582</name>
</gene>
<dbReference type="GeneID" id="4389531"/>
<accession>Q2HB22</accession>
<organism evidence="2 3">
    <name type="scientific">Chaetomium globosum (strain ATCC 6205 / CBS 148.51 / DSM 1962 / NBRC 6347 / NRRL 1970)</name>
    <name type="common">Soil fungus</name>
    <dbReference type="NCBI Taxonomy" id="306901"/>
    <lineage>
        <taxon>Eukaryota</taxon>
        <taxon>Fungi</taxon>
        <taxon>Dikarya</taxon>
        <taxon>Ascomycota</taxon>
        <taxon>Pezizomycotina</taxon>
        <taxon>Sordariomycetes</taxon>
        <taxon>Sordariomycetidae</taxon>
        <taxon>Sordariales</taxon>
        <taxon>Chaetomiaceae</taxon>
        <taxon>Chaetomium</taxon>
    </lineage>
</organism>
<protein>
    <submittedName>
        <fullName evidence="2">Uncharacterized protein</fullName>
    </submittedName>
</protein>
<sequence>MDDQQDESTRDQQAAGAQPSQSAFGRAGVSVGTGWVGSGPCGDSPGRSRQKMRWQAVCKWLFRALAFPGCRFWGWQCADGEKRVGRRVTSSIQSSSVQIEQQKGDLPCPSLLRASWRFGTKAAGVSLQAVRPSVSGFFGRLELQLSRVAACLAKTTEQ</sequence>